<name>A0A7Y0FHX5_9FLAO</name>
<evidence type="ECO:0000256" key="2">
    <source>
        <dbReference type="ARBA" id="ARBA00023027"/>
    </source>
</evidence>
<reference evidence="6 7" key="1">
    <citation type="submission" date="2020-04" db="EMBL/GenBank/DDBJ databases">
        <title>Chryseobacterium sp. RJ-7-14 sp. nov., isolated from Jeju soil.</title>
        <authorList>
            <person name="Dahal R.H."/>
            <person name="Chaudhary D.K."/>
        </authorList>
    </citation>
    <scope>NUCLEOTIDE SEQUENCE [LARGE SCALE GENOMIC DNA]</scope>
    <source>
        <strain evidence="6 7">RJ-7-14</strain>
    </source>
</reference>
<dbReference type="InterPro" id="IPR013328">
    <property type="entry name" value="6PGD_dom2"/>
</dbReference>
<feature type="domain" description="3-hydroxyisobutyrate dehydrogenase-like NAD-binding" evidence="5">
    <location>
        <begin position="166"/>
        <end position="276"/>
    </location>
</feature>
<sequence>MAMNIGWIGLGTMGKPMVRRLLEQNYHVTVYNRTIEQSTELVDLGATAVRTPVEVISKSDCIFIMVSDDQAVQEIFSGPDGLLKGELSGKVFVNMSTVSPGINRSLAEIVNEKGATLIDAPVSGSVMQAEQGQLVILGGGDEKVFDEIAPVFDMLGKMSIYVGPSGSGNELKLIINSLLAIFTQGFAEAVLATESKGIKLDKFLTLLNNSALSNIFLKAKGDILTSGNFNAAFALKHLAKDLDLAKQENILRDMGNLALQEFQSAAVHYGNQDVIAVKKSLDEHTPS</sequence>
<dbReference type="AlphaFoldDB" id="A0A7Y0FHX5"/>
<dbReference type="PANTHER" id="PTHR43580:SF2">
    <property type="entry name" value="CYTOKINE-LIKE NUCLEAR FACTOR N-PAC"/>
    <property type="match status" value="1"/>
</dbReference>
<dbReference type="SUPFAM" id="SSF48179">
    <property type="entry name" value="6-phosphogluconate dehydrogenase C-terminal domain-like"/>
    <property type="match status" value="1"/>
</dbReference>
<dbReference type="InterPro" id="IPR015815">
    <property type="entry name" value="HIBADH-related"/>
</dbReference>
<dbReference type="InterPro" id="IPR029154">
    <property type="entry name" value="HIBADH-like_NADP-bd"/>
</dbReference>
<evidence type="ECO:0000313" key="6">
    <source>
        <dbReference type="EMBL" id="NML56741.1"/>
    </source>
</evidence>
<dbReference type="Gene3D" id="3.40.50.720">
    <property type="entry name" value="NAD(P)-binding Rossmann-like Domain"/>
    <property type="match status" value="1"/>
</dbReference>
<keyword evidence="2" id="KW-0520">NAD</keyword>
<dbReference type="SUPFAM" id="SSF51735">
    <property type="entry name" value="NAD(P)-binding Rossmann-fold domains"/>
    <property type="match status" value="1"/>
</dbReference>
<dbReference type="GO" id="GO:0016491">
    <property type="term" value="F:oxidoreductase activity"/>
    <property type="evidence" value="ECO:0007669"/>
    <property type="project" value="UniProtKB-KW"/>
</dbReference>
<evidence type="ECO:0000256" key="1">
    <source>
        <dbReference type="ARBA" id="ARBA00023002"/>
    </source>
</evidence>
<dbReference type="GO" id="GO:0050661">
    <property type="term" value="F:NADP binding"/>
    <property type="evidence" value="ECO:0007669"/>
    <property type="project" value="InterPro"/>
</dbReference>
<dbReference type="GO" id="GO:0051287">
    <property type="term" value="F:NAD binding"/>
    <property type="evidence" value="ECO:0007669"/>
    <property type="project" value="InterPro"/>
</dbReference>
<feature type="domain" description="6-phosphogluconate dehydrogenase NADP-binding" evidence="4">
    <location>
        <begin position="4"/>
        <end position="163"/>
    </location>
</feature>
<keyword evidence="7" id="KW-1185">Reference proteome</keyword>
<organism evidence="6 7">
    <name type="scientific">Chryseobacterium cheonjiense</name>
    <dbReference type="NCBI Taxonomy" id="2728845"/>
    <lineage>
        <taxon>Bacteria</taxon>
        <taxon>Pseudomonadati</taxon>
        <taxon>Bacteroidota</taxon>
        <taxon>Flavobacteriia</taxon>
        <taxon>Flavobacteriales</taxon>
        <taxon>Weeksellaceae</taxon>
        <taxon>Chryseobacterium group</taxon>
        <taxon>Chryseobacterium</taxon>
    </lineage>
</organism>
<proteinExistence type="predicted"/>
<dbReference type="RefSeq" id="WP_169230116.1">
    <property type="nucleotide sequence ID" value="NZ_JABBGF010000001.1"/>
</dbReference>
<dbReference type="InterPro" id="IPR006115">
    <property type="entry name" value="6PGDH_NADP-bd"/>
</dbReference>
<dbReference type="InterPro" id="IPR036291">
    <property type="entry name" value="NAD(P)-bd_dom_sf"/>
</dbReference>
<keyword evidence="1" id="KW-0560">Oxidoreductase</keyword>
<comment type="caution">
    <text evidence="6">The sequence shown here is derived from an EMBL/GenBank/DDBJ whole genome shotgun (WGS) entry which is preliminary data.</text>
</comment>
<evidence type="ECO:0000256" key="3">
    <source>
        <dbReference type="PIRSR" id="PIRSR000103-1"/>
    </source>
</evidence>
<dbReference type="PANTHER" id="PTHR43580">
    <property type="entry name" value="OXIDOREDUCTASE GLYR1-RELATED"/>
    <property type="match status" value="1"/>
</dbReference>
<dbReference type="Proteomes" id="UP000552615">
    <property type="component" value="Unassembled WGS sequence"/>
</dbReference>
<dbReference type="InterPro" id="IPR008927">
    <property type="entry name" value="6-PGluconate_DH-like_C_sf"/>
</dbReference>
<evidence type="ECO:0000259" key="5">
    <source>
        <dbReference type="Pfam" id="PF14833"/>
    </source>
</evidence>
<evidence type="ECO:0000259" key="4">
    <source>
        <dbReference type="Pfam" id="PF03446"/>
    </source>
</evidence>
<dbReference type="PIRSF" id="PIRSF000103">
    <property type="entry name" value="HIBADH"/>
    <property type="match status" value="1"/>
</dbReference>
<dbReference type="InterPro" id="IPR051265">
    <property type="entry name" value="HIBADH-related_NP60_sf"/>
</dbReference>
<dbReference type="EMBL" id="JABBGF010000001">
    <property type="protein sequence ID" value="NML56741.1"/>
    <property type="molecule type" value="Genomic_DNA"/>
</dbReference>
<dbReference type="Gene3D" id="1.10.1040.10">
    <property type="entry name" value="N-(1-d-carboxylethyl)-l-norvaline Dehydrogenase, domain 2"/>
    <property type="match status" value="1"/>
</dbReference>
<dbReference type="Pfam" id="PF03446">
    <property type="entry name" value="NAD_binding_2"/>
    <property type="match status" value="1"/>
</dbReference>
<dbReference type="Pfam" id="PF14833">
    <property type="entry name" value="NAD_binding_11"/>
    <property type="match status" value="1"/>
</dbReference>
<gene>
    <name evidence="6" type="ORF">HHL20_05235</name>
</gene>
<accession>A0A7Y0FHX5</accession>
<protein>
    <submittedName>
        <fullName evidence="6">NAD(P)-dependent oxidoreductase</fullName>
    </submittedName>
</protein>
<evidence type="ECO:0000313" key="7">
    <source>
        <dbReference type="Proteomes" id="UP000552615"/>
    </source>
</evidence>
<feature type="active site" evidence="3">
    <location>
        <position position="172"/>
    </location>
</feature>